<dbReference type="RefSeq" id="XP_006667306.1">
    <property type="nucleotide sequence ID" value="XM_006667243.1"/>
</dbReference>
<feature type="transmembrane region" description="Helical" evidence="6">
    <location>
        <begin position="252"/>
        <end position="274"/>
    </location>
</feature>
<feature type="compositionally biased region" description="Basic and acidic residues" evidence="5">
    <location>
        <begin position="427"/>
        <end position="436"/>
    </location>
</feature>
<dbReference type="PANTHER" id="PTHR23423">
    <property type="entry name" value="ORGANIC SOLUTE TRANSPORTER-RELATED"/>
    <property type="match status" value="1"/>
</dbReference>
<dbReference type="InParanoid" id="G3JCK8"/>
<protein>
    <submittedName>
        <fullName evidence="7">Transmembrane protein, putative</fullName>
    </submittedName>
</protein>
<feature type="transmembrane region" description="Helical" evidence="6">
    <location>
        <begin position="183"/>
        <end position="206"/>
    </location>
</feature>
<name>G3JCK8_CORMM</name>
<evidence type="ECO:0000256" key="6">
    <source>
        <dbReference type="SAM" id="Phobius"/>
    </source>
</evidence>
<feature type="region of interest" description="Disordered" evidence="5">
    <location>
        <begin position="386"/>
        <end position="469"/>
    </location>
</feature>
<evidence type="ECO:0000313" key="7">
    <source>
        <dbReference type="EMBL" id="EGX93820.1"/>
    </source>
</evidence>
<dbReference type="AlphaFoldDB" id="G3JCK8"/>
<feature type="transmembrane region" description="Helical" evidence="6">
    <location>
        <begin position="60"/>
        <end position="78"/>
    </location>
</feature>
<feature type="transmembrane region" description="Helical" evidence="6">
    <location>
        <begin position="294"/>
        <end position="316"/>
    </location>
</feature>
<gene>
    <name evidence="7" type="ORF">CCM_02089</name>
</gene>
<dbReference type="KEGG" id="cmt:CCM_02089"/>
<keyword evidence="4 6" id="KW-0472">Membrane</keyword>
<dbReference type="HOGENOM" id="CLU_012923_5_0_1"/>
<accession>G3JCK8</accession>
<feature type="transmembrane region" description="Helical" evidence="6">
    <location>
        <begin position="99"/>
        <end position="120"/>
    </location>
</feature>
<dbReference type="EMBL" id="JH126400">
    <property type="protein sequence ID" value="EGX93820.1"/>
    <property type="molecule type" value="Genomic_DNA"/>
</dbReference>
<comment type="subcellular location">
    <subcellularLocation>
        <location evidence="1">Membrane</location>
        <topology evidence="1">Multi-pass membrane protein</topology>
    </subcellularLocation>
</comment>
<dbReference type="STRING" id="983644.G3JCK8"/>
<dbReference type="eggNOG" id="KOG2641">
    <property type="taxonomic scope" value="Eukaryota"/>
</dbReference>
<keyword evidence="8" id="KW-1185">Reference proteome</keyword>
<evidence type="ECO:0000256" key="2">
    <source>
        <dbReference type="ARBA" id="ARBA00022692"/>
    </source>
</evidence>
<dbReference type="Pfam" id="PF03619">
    <property type="entry name" value="Solute_trans_a"/>
    <property type="match status" value="1"/>
</dbReference>
<organism evidence="7 8">
    <name type="scientific">Cordyceps militaris (strain CM01)</name>
    <name type="common">Caterpillar fungus</name>
    <dbReference type="NCBI Taxonomy" id="983644"/>
    <lineage>
        <taxon>Eukaryota</taxon>
        <taxon>Fungi</taxon>
        <taxon>Dikarya</taxon>
        <taxon>Ascomycota</taxon>
        <taxon>Pezizomycotina</taxon>
        <taxon>Sordariomycetes</taxon>
        <taxon>Hypocreomycetidae</taxon>
        <taxon>Hypocreales</taxon>
        <taxon>Cordycipitaceae</taxon>
        <taxon>Cordyceps</taxon>
    </lineage>
</organism>
<evidence type="ECO:0000313" key="8">
    <source>
        <dbReference type="Proteomes" id="UP000001610"/>
    </source>
</evidence>
<sequence>MARREPNPGFALLDTTHNKPANMLGIGDDDDGDSCPTHNLTSRANKTFVAGLTFQEFNRILAGACTALACIVSFLHLWRHATHLSVPRQQVKVLRVISLVPLYAIVNLLCICFPQAQVYLDPILELLQALCLASYFMLLCEYISPHDEGRDGFFSQIEIKDKKADGGVVQDGVKWFAQRCFMIFQYPVIALGVAVATIVTQVAGVYCQFESKTNFAKLWLSIATALSSGLAIAAVLLVAVQLKTHMPNLKPMTKLIAIKLVVGLAFLQQILFWILQSTHVLKETDTLTYADLHYGIPSLLSCLEMVPISFVVLWAYPVGPYKLESLVARGAERGETQHWAPTSYQGGFLGIWAFLSMLNPVDVIKATFAAVGVGARDYASAKMNRRDNGSKTYATGPGYQQPPNQYRHDYQGQSRGQSRGPAGLAREALHQFRDGHSNGQGRQNGRAYDHARGNSYNEYHESYPMNQRR</sequence>
<dbReference type="Proteomes" id="UP000001610">
    <property type="component" value="Unassembled WGS sequence"/>
</dbReference>
<dbReference type="GO" id="GO:0016020">
    <property type="term" value="C:membrane"/>
    <property type="evidence" value="ECO:0007669"/>
    <property type="project" value="UniProtKB-SubCell"/>
</dbReference>
<dbReference type="SMART" id="SM01417">
    <property type="entry name" value="Solute_trans_a"/>
    <property type="match status" value="1"/>
</dbReference>
<dbReference type="OrthoDB" id="5348404at2759"/>
<dbReference type="FunCoup" id="G3JCK8">
    <property type="interactions" value="561"/>
</dbReference>
<feature type="transmembrane region" description="Helical" evidence="6">
    <location>
        <begin position="218"/>
        <end position="240"/>
    </location>
</feature>
<evidence type="ECO:0000256" key="4">
    <source>
        <dbReference type="ARBA" id="ARBA00023136"/>
    </source>
</evidence>
<evidence type="ECO:0000256" key="5">
    <source>
        <dbReference type="SAM" id="MobiDB-lite"/>
    </source>
</evidence>
<evidence type="ECO:0000256" key="3">
    <source>
        <dbReference type="ARBA" id="ARBA00022989"/>
    </source>
</evidence>
<reference evidence="7 8" key="1">
    <citation type="journal article" date="2011" name="Genome Biol.">
        <title>Genome sequence of the insect pathogenic fungus Cordyceps militaris, a valued traditional Chinese medicine.</title>
        <authorList>
            <person name="Zheng P."/>
            <person name="Xia Y."/>
            <person name="Xiao G."/>
            <person name="Xiong C."/>
            <person name="Hu X."/>
            <person name="Zhang S."/>
            <person name="Zheng H."/>
            <person name="Huang Y."/>
            <person name="Zhou Y."/>
            <person name="Wang S."/>
            <person name="Zhao G.P."/>
            <person name="Liu X."/>
            <person name="St Leger R.J."/>
            <person name="Wang C."/>
        </authorList>
    </citation>
    <scope>NUCLEOTIDE SEQUENCE [LARGE SCALE GENOMIC DNA]</scope>
    <source>
        <strain evidence="7 8">CM01</strain>
    </source>
</reference>
<dbReference type="InterPro" id="IPR005178">
    <property type="entry name" value="Ostalpha/TMEM184C"/>
</dbReference>
<evidence type="ECO:0000256" key="1">
    <source>
        <dbReference type="ARBA" id="ARBA00004141"/>
    </source>
</evidence>
<dbReference type="GeneID" id="18164118"/>
<proteinExistence type="predicted"/>
<keyword evidence="2 6" id="KW-0812">Transmembrane</keyword>
<dbReference type="VEuPathDB" id="FungiDB:CCM_02089"/>
<dbReference type="OMA" id="IIKPIMA"/>
<keyword evidence="3 6" id="KW-1133">Transmembrane helix</keyword>